<reference evidence="2" key="1">
    <citation type="journal article" date="2014" name="Science">
        <title>The coffee genome provides insight into the convergent evolution of caffeine biosynthesis.</title>
        <authorList>
            <person name="Denoeud F."/>
            <person name="Carretero-Paulet L."/>
            <person name="Dereeper A."/>
            <person name="Droc G."/>
            <person name="Guyot R."/>
            <person name="Pietrella M."/>
            <person name="Zheng C."/>
            <person name="Alberti A."/>
            <person name="Anthony F."/>
            <person name="Aprea G."/>
            <person name="Aury J.M."/>
            <person name="Bento P."/>
            <person name="Bernard M."/>
            <person name="Bocs S."/>
            <person name="Campa C."/>
            <person name="Cenci A."/>
            <person name="Combes M.C."/>
            <person name="Crouzillat D."/>
            <person name="Da Silva C."/>
            <person name="Daddiego L."/>
            <person name="De Bellis F."/>
            <person name="Dussert S."/>
            <person name="Garsmeur O."/>
            <person name="Gayraud T."/>
            <person name="Guignon V."/>
            <person name="Jahn K."/>
            <person name="Jamilloux V."/>
            <person name="Joet T."/>
            <person name="Labadie K."/>
            <person name="Lan T."/>
            <person name="Leclercq J."/>
            <person name="Lepelley M."/>
            <person name="Leroy T."/>
            <person name="Li L.T."/>
            <person name="Librado P."/>
            <person name="Lopez L."/>
            <person name="Munoz A."/>
            <person name="Noel B."/>
            <person name="Pallavicini A."/>
            <person name="Perrotta G."/>
            <person name="Poncet V."/>
            <person name="Pot D."/>
            <person name="Priyono X."/>
            <person name="Rigoreau M."/>
            <person name="Rouard M."/>
            <person name="Rozas J."/>
            <person name="Tranchant-Dubreuil C."/>
            <person name="VanBuren R."/>
            <person name="Zhang Q."/>
            <person name="Andrade A.C."/>
            <person name="Argout X."/>
            <person name="Bertrand B."/>
            <person name="de Kochko A."/>
            <person name="Graziosi G."/>
            <person name="Henry R.J."/>
            <person name="Jayarama X."/>
            <person name="Ming R."/>
            <person name="Nagai C."/>
            <person name="Rounsley S."/>
            <person name="Sankoff D."/>
            <person name="Giuliano G."/>
            <person name="Albert V.A."/>
            <person name="Wincker P."/>
            <person name="Lashermes P."/>
        </authorList>
    </citation>
    <scope>NUCLEOTIDE SEQUENCE [LARGE SCALE GENOMIC DNA]</scope>
    <source>
        <strain evidence="2">cv. DH200-94</strain>
    </source>
</reference>
<protein>
    <submittedName>
        <fullName evidence="1">Uncharacterized protein</fullName>
    </submittedName>
</protein>
<organism evidence="1 2">
    <name type="scientific">Coffea canephora</name>
    <name type="common">Robusta coffee</name>
    <dbReference type="NCBI Taxonomy" id="49390"/>
    <lineage>
        <taxon>Eukaryota</taxon>
        <taxon>Viridiplantae</taxon>
        <taxon>Streptophyta</taxon>
        <taxon>Embryophyta</taxon>
        <taxon>Tracheophyta</taxon>
        <taxon>Spermatophyta</taxon>
        <taxon>Magnoliopsida</taxon>
        <taxon>eudicotyledons</taxon>
        <taxon>Gunneridae</taxon>
        <taxon>Pentapetalae</taxon>
        <taxon>asterids</taxon>
        <taxon>lamiids</taxon>
        <taxon>Gentianales</taxon>
        <taxon>Rubiaceae</taxon>
        <taxon>Ixoroideae</taxon>
        <taxon>Gardenieae complex</taxon>
        <taxon>Bertiereae - Coffeeae clade</taxon>
        <taxon>Coffeeae</taxon>
        <taxon>Coffea</taxon>
    </lineage>
</organism>
<sequence>MFSKTLTTEVNFKLFTSFFQCSFPILSYQIISSSIYMASIVPENMSCTNNEERLIPEIPQRDDTILMSFLEDSVQLECCDDERLNSVIQSLEAAINPGLMNDHGSNVDDGYQLQDCLFDQLMSIDEEYTYGDQANSASQDLDFSWMDLEISSSSSSPSDHGLSCWYEQVGEEDVEHNVAQYGGVIDYSEILLEEPTCSSIWQEAYRL</sequence>
<dbReference type="InParanoid" id="A0A068UCU0"/>
<name>A0A068UCU0_COFCA</name>
<dbReference type="EMBL" id="HG739103">
    <property type="protein sequence ID" value="CDP06082.1"/>
    <property type="molecule type" value="Genomic_DNA"/>
</dbReference>
<dbReference type="Gramene" id="CDP06082">
    <property type="protein sequence ID" value="CDP06082"/>
    <property type="gene ID" value="GSCOC_T00021444001"/>
</dbReference>
<gene>
    <name evidence="1" type="ORF">GSCOC_T00021444001</name>
</gene>
<dbReference type="OrthoDB" id="691231at2759"/>
<accession>A0A068UCU0</accession>
<dbReference type="AlphaFoldDB" id="A0A068UCU0"/>
<evidence type="ECO:0000313" key="2">
    <source>
        <dbReference type="Proteomes" id="UP000295252"/>
    </source>
</evidence>
<proteinExistence type="predicted"/>
<dbReference type="Proteomes" id="UP000295252">
    <property type="component" value="Chromosome VII"/>
</dbReference>
<dbReference type="PhylomeDB" id="A0A068UCU0"/>
<dbReference type="OMA" id="WIDMEIG"/>
<dbReference type="PANTHER" id="PTHR37611:SF2">
    <property type="entry name" value="VIRUS-SPECIFIC-SIGNALING-PATHWAY REGULATED PROTEIN-RELATED"/>
    <property type="match status" value="1"/>
</dbReference>
<dbReference type="PANTHER" id="PTHR37611">
    <property type="entry name" value="VIRUS-SPECIFIC-SIGNALING-PATHWAY REGULATED PROTEIN-RELATED"/>
    <property type="match status" value="1"/>
</dbReference>
<keyword evidence="2" id="KW-1185">Reference proteome</keyword>
<evidence type="ECO:0000313" key="1">
    <source>
        <dbReference type="EMBL" id="CDP06082.1"/>
    </source>
</evidence>